<evidence type="ECO:0000313" key="5">
    <source>
        <dbReference type="Proteomes" id="UP000038622"/>
    </source>
</evidence>
<gene>
    <name evidence="2" type="ORF">HAL011_07230</name>
    <name evidence="3" type="ORF">HAL013_07040</name>
    <name evidence="4" type="ORF">HAL09_07510</name>
</gene>
<feature type="transmembrane region" description="Helical" evidence="1">
    <location>
        <begin position="40"/>
        <end position="61"/>
    </location>
</feature>
<evidence type="ECO:0000256" key="1">
    <source>
        <dbReference type="SAM" id="Phobius"/>
    </source>
</evidence>
<keyword evidence="1" id="KW-0812">Transmembrane</keyword>
<keyword evidence="1" id="KW-1133">Transmembrane helix</keyword>
<reference evidence="2" key="1">
    <citation type="submission" date="2014-12" db="EMBL/GenBank/DDBJ databases">
        <title>Whole genome sequences of four Staphylococcus schleiferi canine isolates.</title>
        <authorList>
            <person name="Misic A.M."/>
            <person name="Cain C."/>
            <person name="Morris D.O."/>
            <person name="Rankin S."/>
            <person name="Beiting D."/>
        </authorList>
    </citation>
    <scope>NUCLEOTIDE SEQUENCE</scope>
    <source>
        <strain evidence="2">ASB11</strain>
        <strain evidence="3">ASB13</strain>
        <strain evidence="4">ASB9</strain>
    </source>
</reference>
<evidence type="ECO:0000313" key="4">
    <source>
        <dbReference type="EMBL" id="CRF44178.1"/>
    </source>
</evidence>
<evidence type="ECO:0000313" key="2">
    <source>
        <dbReference type="EMBL" id="CRF40950.1"/>
    </source>
</evidence>
<organism evidence="2 5">
    <name type="scientific">Helicobacter ailurogastricus</name>
    <dbReference type="NCBI Taxonomy" id="1578720"/>
    <lineage>
        <taxon>Bacteria</taxon>
        <taxon>Pseudomonadati</taxon>
        <taxon>Campylobacterota</taxon>
        <taxon>Epsilonproteobacteria</taxon>
        <taxon>Campylobacterales</taxon>
        <taxon>Helicobacteraceae</taxon>
        <taxon>Helicobacter</taxon>
    </lineage>
</organism>
<dbReference type="RefSeq" id="WP_053941143.1">
    <property type="nucleotide sequence ID" value="NZ_CDMH01000034.1"/>
</dbReference>
<dbReference type="Proteomes" id="UP000045175">
    <property type="component" value="Unassembled WGS sequence"/>
</dbReference>
<feature type="transmembrane region" description="Helical" evidence="1">
    <location>
        <begin position="68"/>
        <end position="86"/>
    </location>
</feature>
<dbReference type="Proteomes" id="UP000041394">
    <property type="component" value="Unassembled WGS sequence"/>
</dbReference>
<sequence length="87" mass="9642">MTQMAQKFIIGGVWLVAGLIGLLCYHSASRLFWTTSNTGFLIIGTLWIAYGIIAGNTTWAFFERVLNFVLPFVAIGLAWIVAMHYGV</sequence>
<proteinExistence type="predicted"/>
<feature type="transmembrane region" description="Helical" evidence="1">
    <location>
        <begin position="7"/>
        <end position="28"/>
    </location>
</feature>
<dbReference type="EMBL" id="CDML01000020">
    <property type="protein sequence ID" value="CRF40950.1"/>
    <property type="molecule type" value="Genomic_DNA"/>
</dbReference>
<keyword evidence="1" id="KW-0472">Membrane</keyword>
<dbReference type="Proteomes" id="UP000038622">
    <property type="component" value="Unassembled WGS sequence"/>
</dbReference>
<reference evidence="5" key="3">
    <citation type="submission" date="2014-12" db="EMBL/GenBank/DDBJ databases">
        <authorList>
            <person name="Smet A."/>
        </authorList>
    </citation>
    <scope>NUCLEOTIDE SEQUENCE [LARGE SCALE GENOMIC DNA]</scope>
</reference>
<name>A0A0K2X2R6_9HELI</name>
<evidence type="ECO:0000313" key="6">
    <source>
        <dbReference type="Proteomes" id="UP000041394"/>
    </source>
</evidence>
<dbReference type="EMBL" id="CDMN01000031">
    <property type="protein sequence ID" value="CRF44178.1"/>
    <property type="molecule type" value="Genomic_DNA"/>
</dbReference>
<protein>
    <submittedName>
        <fullName evidence="2">Uncharacterized protein</fullName>
    </submittedName>
</protein>
<dbReference type="AlphaFoldDB" id="A0A0K2X2R6"/>
<dbReference type="EMBL" id="CDMH01000034">
    <property type="protein sequence ID" value="CRF42516.1"/>
    <property type="molecule type" value="Genomic_DNA"/>
</dbReference>
<dbReference type="STRING" id="1578720.HAL011_07230"/>
<accession>A0A0K2X2R6</accession>
<reference evidence="6 7" key="2">
    <citation type="submission" date="2014-12" db="EMBL/GenBank/DDBJ databases">
        <authorList>
            <person name="Jaenicke S."/>
        </authorList>
    </citation>
    <scope>NUCLEOTIDE SEQUENCE [LARGE SCALE GENOMIC DNA]</scope>
</reference>
<evidence type="ECO:0000313" key="7">
    <source>
        <dbReference type="Proteomes" id="UP000045175"/>
    </source>
</evidence>
<dbReference type="OrthoDB" id="9869469at2"/>
<keyword evidence="5" id="KW-1185">Reference proteome</keyword>
<evidence type="ECO:0000313" key="3">
    <source>
        <dbReference type="EMBL" id="CRF42516.1"/>
    </source>
</evidence>